<comment type="similarity">
    <text evidence="3">Belongs to the GmhB family.</text>
</comment>
<dbReference type="PANTHER" id="PTHR42891">
    <property type="entry name" value="D-GLYCERO-BETA-D-MANNO-HEPTOSE-1,7-BISPHOSPHATE 7-PHOSPHATASE"/>
    <property type="match status" value="1"/>
</dbReference>
<dbReference type="PANTHER" id="PTHR42891:SF1">
    <property type="entry name" value="D-GLYCERO-BETA-D-MANNO-HEPTOSE-1,7-BISPHOSPHATE 7-PHOSPHATASE"/>
    <property type="match status" value="1"/>
</dbReference>
<dbReference type="NCBIfam" id="TIGR01656">
    <property type="entry name" value="Histidinol-ppas"/>
    <property type="match status" value="1"/>
</dbReference>
<comment type="cofactor">
    <cofactor evidence="1">
        <name>Mg(2+)</name>
        <dbReference type="ChEBI" id="CHEBI:18420"/>
    </cofactor>
</comment>
<dbReference type="CDD" id="cd07503">
    <property type="entry name" value="HAD_HisB-N"/>
    <property type="match status" value="1"/>
</dbReference>
<evidence type="ECO:0000256" key="3">
    <source>
        <dbReference type="ARBA" id="ARBA00005628"/>
    </source>
</evidence>
<dbReference type="Pfam" id="PF08645">
    <property type="entry name" value="PNK3P"/>
    <property type="match status" value="1"/>
</dbReference>
<dbReference type="SUPFAM" id="SSF56784">
    <property type="entry name" value="HAD-like"/>
    <property type="match status" value="1"/>
</dbReference>
<evidence type="ECO:0000256" key="5">
    <source>
        <dbReference type="ARBA" id="ARBA00022490"/>
    </source>
</evidence>
<evidence type="ECO:0000313" key="11">
    <source>
        <dbReference type="Proteomes" id="UP000236959"/>
    </source>
</evidence>
<dbReference type="GO" id="GO:0005975">
    <property type="term" value="P:carbohydrate metabolic process"/>
    <property type="evidence" value="ECO:0007669"/>
    <property type="project" value="InterPro"/>
</dbReference>
<evidence type="ECO:0000313" key="10">
    <source>
        <dbReference type="EMBL" id="POF34357.1"/>
    </source>
</evidence>
<dbReference type="RefSeq" id="WP_103220946.1">
    <property type="nucleotide sequence ID" value="NZ_PPCN01000001.1"/>
</dbReference>
<comment type="subcellular location">
    <subcellularLocation>
        <location evidence="2">Cytoplasm</location>
    </subcellularLocation>
</comment>
<dbReference type="NCBIfam" id="TIGR01662">
    <property type="entry name" value="HAD-SF-IIIA"/>
    <property type="match status" value="1"/>
</dbReference>
<dbReference type="AlphaFoldDB" id="A0A2S3V2Z6"/>
<comment type="caution">
    <text evidence="10">The sequence shown here is derived from an EMBL/GenBank/DDBJ whole genome shotgun (WGS) entry which is preliminary data.</text>
</comment>
<protein>
    <recommendedName>
        <fullName evidence="9">D,D-heptose 1,7-bisphosphate phosphatase</fullName>
    </recommendedName>
</protein>
<evidence type="ECO:0000256" key="1">
    <source>
        <dbReference type="ARBA" id="ARBA00001946"/>
    </source>
</evidence>
<keyword evidence="8" id="KW-0119">Carbohydrate metabolism</keyword>
<dbReference type="InterPro" id="IPR013954">
    <property type="entry name" value="PNK3P"/>
</dbReference>
<evidence type="ECO:0000256" key="6">
    <source>
        <dbReference type="ARBA" id="ARBA00022723"/>
    </source>
</evidence>
<gene>
    <name evidence="10" type="ORF">CLV41_101811</name>
</gene>
<proteinExistence type="inferred from homology"/>
<dbReference type="InterPro" id="IPR006549">
    <property type="entry name" value="HAD-SF_hydro_IIIA"/>
</dbReference>
<dbReference type="GO" id="GO:0016791">
    <property type="term" value="F:phosphatase activity"/>
    <property type="evidence" value="ECO:0007669"/>
    <property type="project" value="InterPro"/>
</dbReference>
<dbReference type="InterPro" id="IPR006543">
    <property type="entry name" value="Histidinol-phos"/>
</dbReference>
<evidence type="ECO:0000256" key="4">
    <source>
        <dbReference type="ARBA" id="ARBA00011245"/>
    </source>
</evidence>
<dbReference type="Proteomes" id="UP000236959">
    <property type="component" value="Unassembled WGS sequence"/>
</dbReference>
<dbReference type="EMBL" id="PPCN01000001">
    <property type="protein sequence ID" value="POF34357.1"/>
    <property type="molecule type" value="Genomic_DNA"/>
</dbReference>
<sequence>MNNPDDGQLPPVAIFDRDDTLLVDRHYMCDPADIEWVSGAIEAISLLNKKGYKVCVATNQSGIARGYFTEKQMYAFHEAMRSQLAAEGAVIDGFFHCPHHPGGTVAEFTRTCDCRKPLPGLIGQIDRAFPMDRQRSFLVGDKPRDIQAAEAFGIPGHLFEGGSLLDRVLEILDTLQNVNSVGLP</sequence>
<comment type="subunit">
    <text evidence="4">Monomer.</text>
</comment>
<dbReference type="InterPro" id="IPR023214">
    <property type="entry name" value="HAD_sf"/>
</dbReference>
<evidence type="ECO:0000256" key="9">
    <source>
        <dbReference type="ARBA" id="ARBA00031828"/>
    </source>
</evidence>
<evidence type="ECO:0000256" key="8">
    <source>
        <dbReference type="ARBA" id="ARBA00023277"/>
    </source>
</evidence>
<evidence type="ECO:0000256" key="2">
    <source>
        <dbReference type="ARBA" id="ARBA00004496"/>
    </source>
</evidence>
<accession>A0A2S3V2Z6</accession>
<organism evidence="10 11">
    <name type="scientific">Roseibium marinum</name>
    <dbReference type="NCBI Taxonomy" id="281252"/>
    <lineage>
        <taxon>Bacteria</taxon>
        <taxon>Pseudomonadati</taxon>
        <taxon>Pseudomonadota</taxon>
        <taxon>Alphaproteobacteria</taxon>
        <taxon>Hyphomicrobiales</taxon>
        <taxon>Stappiaceae</taxon>
        <taxon>Roseibium</taxon>
    </lineage>
</organism>
<dbReference type="GO" id="GO:0005737">
    <property type="term" value="C:cytoplasm"/>
    <property type="evidence" value="ECO:0007669"/>
    <property type="project" value="UniProtKB-SubCell"/>
</dbReference>
<dbReference type="InterPro" id="IPR036412">
    <property type="entry name" value="HAD-like_sf"/>
</dbReference>
<keyword evidence="5" id="KW-0963">Cytoplasm</keyword>
<keyword evidence="11" id="KW-1185">Reference proteome</keyword>
<name>A0A2S3V2Z6_9HYPH</name>
<evidence type="ECO:0000256" key="7">
    <source>
        <dbReference type="ARBA" id="ARBA00022801"/>
    </source>
</evidence>
<dbReference type="Gene3D" id="3.40.50.1000">
    <property type="entry name" value="HAD superfamily/HAD-like"/>
    <property type="match status" value="1"/>
</dbReference>
<dbReference type="GO" id="GO:0046872">
    <property type="term" value="F:metal ion binding"/>
    <property type="evidence" value="ECO:0007669"/>
    <property type="project" value="UniProtKB-KW"/>
</dbReference>
<keyword evidence="7" id="KW-0378">Hydrolase</keyword>
<reference evidence="10 11" key="1">
    <citation type="submission" date="2018-01" db="EMBL/GenBank/DDBJ databases">
        <title>Genomic Encyclopedia of Archaeal and Bacterial Type Strains, Phase II (KMG-II): from individual species to whole genera.</title>
        <authorList>
            <person name="Goeker M."/>
        </authorList>
    </citation>
    <scope>NUCLEOTIDE SEQUENCE [LARGE SCALE GENOMIC DNA]</scope>
    <source>
        <strain evidence="10 11">DSM 17023</strain>
    </source>
</reference>
<dbReference type="OrthoDB" id="9814110at2"/>
<keyword evidence="6" id="KW-0479">Metal-binding</keyword>
<dbReference type="InterPro" id="IPR004446">
    <property type="entry name" value="Heptose_bisP_phosphatase"/>
</dbReference>